<dbReference type="OrthoDB" id="9818414at2"/>
<dbReference type="EMBL" id="CP040822">
    <property type="protein sequence ID" value="QDL94786.1"/>
    <property type="molecule type" value="Genomic_DNA"/>
</dbReference>
<protein>
    <submittedName>
        <fullName evidence="2">Uncharacterized protein</fullName>
    </submittedName>
</protein>
<name>A0A5B8G0Y3_9RHOB</name>
<keyword evidence="2" id="KW-0614">Plasmid</keyword>
<proteinExistence type="predicted"/>
<evidence type="ECO:0000313" key="3">
    <source>
        <dbReference type="Proteomes" id="UP000305888"/>
    </source>
</evidence>
<feature type="compositionally biased region" description="Pro residues" evidence="1">
    <location>
        <begin position="1098"/>
        <end position="1109"/>
    </location>
</feature>
<sequence length="1109" mass="111803">MDGSGSPEDMTGDMAERLARAGLITHRIELDPNAVAGARDPGLETALLEAICERVAGQVFRLGAFSYGVQAAPEEGEEAFAAGLAEALGASAGFGAVHVEPLSPPGEPLPSLDDQALILVGALQDAARTAAGPGVRSVLDAGYAIAAARLTAGRITELVDAALSGVAERVRAIIPAPVAVPASEEGARLVERLEAIEARIGETDPQALSESVAAAIAGLDPRLAALQEALSAPSDPPVDAATLASELAAALATHFPAPDGAAETDTARVTALAEALAPLLTASLPAGPDTDALSETLGTRLDAALAALPAPAEPMAPEALAEALTAALLPALTASLPAGPDADALSEALGARLDAALAALPAPAEPMAPEALAEALTAALLPALTASLPAGPDADALSEALGARLDAALAALPAPAEPMAPEALAEALTAALLPALTASLPAGPDADALSEALGARLDAALAALPGPAEPMAPEALAEALASTLGPTLAATLAPALVAALPPAPDSEALAGLLTARVEAAVAEALPAPAEPADPETLTRTLAEALADSLSARLAAELAPAVIAALPPAPPSLSEGVARRLDAIETHLAALAQPSGQEDAGRLAASLRDTQRRLDTHAAELEESLSRLLAREEDRQSRTVDLDERLGVIEHALMRFGDAAISRRSDPPLSEKAMARHVEVMQSRLTALTERIEALAARPLPEAPDLAALKQDLATGFEEGLGRLGALTAQATPDPVDLAPLEIRLETLSAQLSDALSGLAPGVAAELASPLAALGREISTLASALPPPPDLDSLRTALAEEIRAGQAEAEARLEPLSTRIMALPVSAEDTLEPLTRRIDRMQKTLQSLATRAAVVGQSIGPERARLQGIVLSLQAVAEHLQTGGGEEGRGAAPDLSGLEETLARLDSRLESLADSFATAAAAAPAAGGSDTFAEGLARVEARFDGLAEELAGARPAPGEDTTASVEAALARFETRLDGLARALADTAPAEGGDPEALAAALAPALAAALGPSAEAPSAAQDIARMETRFFGEIGNLRLMLGGMRTALNELGRVTAPPPDPELRARLDQISFILSEYLSRLQPGGEGLPRRVVTGAPGPAASPDPAPAGTD</sequence>
<evidence type="ECO:0000256" key="1">
    <source>
        <dbReference type="SAM" id="MobiDB-lite"/>
    </source>
</evidence>
<evidence type="ECO:0000313" key="2">
    <source>
        <dbReference type="EMBL" id="QDL94786.1"/>
    </source>
</evidence>
<keyword evidence="3" id="KW-1185">Reference proteome</keyword>
<dbReference type="KEGG" id="ppru:FDP22_23230"/>
<dbReference type="RefSeq" id="WP_143972308.1">
    <property type="nucleotide sequence ID" value="NZ_CP040822.1"/>
</dbReference>
<geneLocation type="plasmid" evidence="3">
    <name>pd4m1d</name>
</geneLocation>
<organism evidence="2 3">
    <name type="scientific">Paroceanicella profunda</name>
    <dbReference type="NCBI Taxonomy" id="2579971"/>
    <lineage>
        <taxon>Bacteria</taxon>
        <taxon>Pseudomonadati</taxon>
        <taxon>Pseudomonadota</taxon>
        <taxon>Alphaproteobacteria</taxon>
        <taxon>Rhodobacterales</taxon>
        <taxon>Paracoccaceae</taxon>
        <taxon>Paroceanicella</taxon>
    </lineage>
</organism>
<dbReference type="Proteomes" id="UP000305888">
    <property type="component" value="Plasmid pD4M1D"/>
</dbReference>
<dbReference type="AlphaFoldDB" id="A0A5B8G0Y3"/>
<reference evidence="2 3" key="1">
    <citation type="submission" date="2019-06" db="EMBL/GenBank/DDBJ databases">
        <title>Genome sequence of Rhodobacteraceae bacterium D4M1.</title>
        <authorList>
            <person name="Cao J."/>
        </authorList>
    </citation>
    <scope>NUCLEOTIDE SEQUENCE [LARGE SCALE GENOMIC DNA]</scope>
    <source>
        <strain evidence="2 3">D4M1</strain>
        <plasmid evidence="3">pd4m1d</plasmid>
    </source>
</reference>
<accession>A0A5B8G0Y3</accession>
<gene>
    <name evidence="2" type="ORF">FDP22_23230</name>
</gene>
<feature type="region of interest" description="Disordered" evidence="1">
    <location>
        <begin position="1079"/>
        <end position="1109"/>
    </location>
</feature>